<evidence type="ECO:0000256" key="4">
    <source>
        <dbReference type="ARBA" id="ARBA00022777"/>
    </source>
</evidence>
<name>A0AAV4H5H1_9GAST</name>
<evidence type="ECO:0000313" key="11">
    <source>
        <dbReference type="Proteomes" id="UP000762676"/>
    </source>
</evidence>
<keyword evidence="5 6" id="KW-0067">ATP-binding</keyword>
<evidence type="ECO:0000256" key="1">
    <source>
        <dbReference type="ARBA" id="ARBA00022527"/>
    </source>
</evidence>
<dbReference type="FunFam" id="3.30.200.20:FF:000042">
    <property type="entry name" value="Aurora kinase A"/>
    <property type="match status" value="1"/>
</dbReference>
<dbReference type="Proteomes" id="UP000762676">
    <property type="component" value="Unassembled WGS sequence"/>
</dbReference>
<gene>
    <name evidence="10" type="ORF">ElyMa_004379000</name>
</gene>
<evidence type="ECO:0000256" key="6">
    <source>
        <dbReference type="PROSITE-ProRule" id="PRU10141"/>
    </source>
</evidence>
<dbReference type="Pfam" id="PF00069">
    <property type="entry name" value="Pkinase"/>
    <property type="match status" value="1"/>
</dbReference>
<dbReference type="SUPFAM" id="SSF56112">
    <property type="entry name" value="Protein kinase-like (PK-like)"/>
    <property type="match status" value="1"/>
</dbReference>
<dbReference type="InterPro" id="IPR011009">
    <property type="entry name" value="Kinase-like_dom_sf"/>
</dbReference>
<dbReference type="AlphaFoldDB" id="A0AAV4H5H1"/>
<comment type="caution">
    <text evidence="10">The sequence shown here is derived from an EMBL/GenBank/DDBJ whole genome shotgun (WGS) entry which is preliminary data.</text>
</comment>
<keyword evidence="1 7" id="KW-0723">Serine/threonine-protein kinase</keyword>
<keyword evidence="3 6" id="KW-0547">Nucleotide-binding</keyword>
<dbReference type="PROSITE" id="PS50011">
    <property type="entry name" value="PROTEIN_KINASE_DOM"/>
    <property type="match status" value="1"/>
</dbReference>
<reference evidence="10 11" key="1">
    <citation type="journal article" date="2021" name="Elife">
        <title>Chloroplast acquisition without the gene transfer in kleptoplastic sea slugs, Plakobranchus ocellatus.</title>
        <authorList>
            <person name="Maeda T."/>
            <person name="Takahashi S."/>
            <person name="Yoshida T."/>
            <person name="Shimamura S."/>
            <person name="Takaki Y."/>
            <person name="Nagai Y."/>
            <person name="Toyoda A."/>
            <person name="Suzuki Y."/>
            <person name="Arimoto A."/>
            <person name="Ishii H."/>
            <person name="Satoh N."/>
            <person name="Nishiyama T."/>
            <person name="Hasebe M."/>
            <person name="Maruyama T."/>
            <person name="Minagawa J."/>
            <person name="Obokata J."/>
            <person name="Shigenobu S."/>
        </authorList>
    </citation>
    <scope>NUCLEOTIDE SEQUENCE [LARGE SCALE GENOMIC DNA]</scope>
</reference>
<keyword evidence="2" id="KW-0808">Transferase</keyword>
<dbReference type="PANTHER" id="PTHR24353">
    <property type="entry name" value="CYCLIC NUCLEOTIDE-DEPENDENT PROTEIN KINASE"/>
    <property type="match status" value="1"/>
</dbReference>
<keyword evidence="4 10" id="KW-0418">Kinase</keyword>
<feature type="domain" description="Protein kinase" evidence="8">
    <location>
        <begin position="93"/>
        <end position="351"/>
    </location>
</feature>
<dbReference type="GO" id="GO:0005524">
    <property type="term" value="F:ATP binding"/>
    <property type="evidence" value="ECO:0007669"/>
    <property type="project" value="UniProtKB-UniRule"/>
</dbReference>
<dbReference type="PROSITE" id="PS00107">
    <property type="entry name" value="PROTEIN_KINASE_ATP"/>
    <property type="match status" value="1"/>
</dbReference>
<protein>
    <submittedName>
        <fullName evidence="10">cAMP-dependent protein kinase catalytic subunit</fullName>
    </submittedName>
</protein>
<dbReference type="InterPro" id="IPR008271">
    <property type="entry name" value="Ser/Thr_kinase_AS"/>
</dbReference>
<evidence type="ECO:0000256" key="7">
    <source>
        <dbReference type="RuleBase" id="RU000304"/>
    </source>
</evidence>
<keyword evidence="11" id="KW-1185">Reference proteome</keyword>
<evidence type="ECO:0000256" key="2">
    <source>
        <dbReference type="ARBA" id="ARBA00022679"/>
    </source>
</evidence>
<dbReference type="SMART" id="SM00220">
    <property type="entry name" value="S_TKc"/>
    <property type="match status" value="1"/>
</dbReference>
<proteinExistence type="inferred from homology"/>
<evidence type="ECO:0000259" key="9">
    <source>
        <dbReference type="PROSITE" id="PS51285"/>
    </source>
</evidence>
<dbReference type="EMBL" id="BMAT01008839">
    <property type="protein sequence ID" value="GFR93462.1"/>
    <property type="molecule type" value="Genomic_DNA"/>
</dbReference>
<dbReference type="PROSITE" id="PS00108">
    <property type="entry name" value="PROTEIN_KINASE_ST"/>
    <property type="match status" value="1"/>
</dbReference>
<dbReference type="GO" id="GO:0005634">
    <property type="term" value="C:nucleus"/>
    <property type="evidence" value="ECO:0007669"/>
    <property type="project" value="TreeGrafter"/>
</dbReference>
<dbReference type="InterPro" id="IPR000961">
    <property type="entry name" value="AGC-kinase_C"/>
</dbReference>
<dbReference type="GO" id="GO:0005829">
    <property type="term" value="C:cytosol"/>
    <property type="evidence" value="ECO:0007669"/>
    <property type="project" value="TreeGrafter"/>
</dbReference>
<feature type="domain" description="AGC-kinase C-terminal" evidence="9">
    <location>
        <begin position="352"/>
        <end position="404"/>
    </location>
</feature>
<dbReference type="GO" id="GO:0005952">
    <property type="term" value="C:cAMP-dependent protein kinase complex"/>
    <property type="evidence" value="ECO:0007669"/>
    <property type="project" value="TreeGrafter"/>
</dbReference>
<dbReference type="FunFam" id="1.10.510.10:FF:000005">
    <property type="entry name" value="cAMP-dependent protein kinase catalytic subunit alpha"/>
    <property type="match status" value="1"/>
</dbReference>
<dbReference type="InterPro" id="IPR000719">
    <property type="entry name" value="Prot_kinase_dom"/>
</dbReference>
<accession>A0AAV4H5H1</accession>
<dbReference type="PANTHER" id="PTHR24353:SF152">
    <property type="entry name" value="UT01108P-RELATED"/>
    <property type="match status" value="1"/>
</dbReference>
<dbReference type="InterPro" id="IPR017441">
    <property type="entry name" value="Protein_kinase_ATP_BS"/>
</dbReference>
<evidence type="ECO:0000256" key="5">
    <source>
        <dbReference type="ARBA" id="ARBA00022840"/>
    </source>
</evidence>
<dbReference type="GO" id="GO:0004691">
    <property type="term" value="F:cAMP-dependent protein kinase activity"/>
    <property type="evidence" value="ECO:0007669"/>
    <property type="project" value="TreeGrafter"/>
</dbReference>
<dbReference type="Gene3D" id="1.10.510.10">
    <property type="entry name" value="Transferase(Phosphotransferase) domain 1"/>
    <property type="match status" value="1"/>
</dbReference>
<dbReference type="PROSITE" id="PS51285">
    <property type="entry name" value="AGC_KINASE_CTER"/>
    <property type="match status" value="1"/>
</dbReference>
<comment type="similarity">
    <text evidence="7">Belongs to the protein kinase superfamily.</text>
</comment>
<dbReference type="GO" id="GO:0009653">
    <property type="term" value="P:anatomical structure morphogenesis"/>
    <property type="evidence" value="ECO:0007669"/>
    <property type="project" value="UniProtKB-ARBA"/>
</dbReference>
<organism evidence="10 11">
    <name type="scientific">Elysia marginata</name>
    <dbReference type="NCBI Taxonomy" id="1093978"/>
    <lineage>
        <taxon>Eukaryota</taxon>
        <taxon>Metazoa</taxon>
        <taxon>Spiralia</taxon>
        <taxon>Lophotrochozoa</taxon>
        <taxon>Mollusca</taxon>
        <taxon>Gastropoda</taxon>
        <taxon>Heterobranchia</taxon>
        <taxon>Euthyneura</taxon>
        <taxon>Panpulmonata</taxon>
        <taxon>Sacoglossa</taxon>
        <taxon>Placobranchoidea</taxon>
        <taxon>Plakobranchidae</taxon>
        <taxon>Elysia</taxon>
    </lineage>
</organism>
<feature type="binding site" evidence="6">
    <location>
        <position position="125"/>
    </location>
    <ligand>
        <name>ATP</name>
        <dbReference type="ChEBI" id="CHEBI:30616"/>
    </ligand>
</feature>
<evidence type="ECO:0000256" key="3">
    <source>
        <dbReference type="ARBA" id="ARBA00022741"/>
    </source>
</evidence>
<sequence>MLLGSCCRRDAGSTTISTKWETDTKDEPKKGAALKVTTKAKSLSSGSALADSGQTPVLSDSADWLKEYLDGAKKLVEERYRANPKSEGAPKDYKFLSTLGAGSFGRVMLATTKGKDDKVHYWAIKILNKEMLVKMKQVEHTLSEKRLLQAVNHPFIVFLHGFYKDATNLYLIMDYVYGGELFLLIRRKGRLPEAWAQFYSSQVLLALQYLHYCNIVYRDLKPENIMIDHRGYTRLGDFGFAKRVDRGITWTLCGTPQYLAPEIILSKGYGKSVDYWGFGVLIYELISGQVPFDHKTPIKLYELIVECKLTFTHHFKPSAQDLLTNIITTDLTRRFGNLKNGAFDIINHQWYQEVDFRKILTKAYTAPWIPSSASLADASNFEKIKEEKMPIAKTDKYEAEFAGF</sequence>
<evidence type="ECO:0000259" key="8">
    <source>
        <dbReference type="PROSITE" id="PS50011"/>
    </source>
</evidence>
<dbReference type="Gene3D" id="3.30.200.20">
    <property type="entry name" value="Phosphorylase Kinase, domain 1"/>
    <property type="match status" value="1"/>
</dbReference>
<evidence type="ECO:0000313" key="10">
    <source>
        <dbReference type="EMBL" id="GFR93462.1"/>
    </source>
</evidence>